<dbReference type="InterPro" id="IPR010982">
    <property type="entry name" value="Lambda_DNA-bd_dom_sf"/>
</dbReference>
<feature type="domain" description="DUF5753" evidence="1">
    <location>
        <begin position="92"/>
        <end position="268"/>
    </location>
</feature>
<dbReference type="Gene3D" id="1.10.260.40">
    <property type="entry name" value="lambda repressor-like DNA-binding domains"/>
    <property type="match status" value="1"/>
</dbReference>
<dbReference type="Proteomes" id="UP000642673">
    <property type="component" value="Unassembled WGS sequence"/>
</dbReference>
<sequence>MAHTNKPLRNASWVVIGALAKHYRKQTPFTQVTLAEHLFIDPETIASMEQGRRLLQPKMAAVLDKLFNTGGALTVALAEVPRRERYPAFAIDFITHERDAQSLFSYENSVIPGLLQTPEYAAAVFGCLYPPLTPEEIEVQTATRLGRQSLLDRKPWPPMMHHIIEQSVLERPVGGKEVLRAQLRHLRELADLSYPGLQIMPMGQGDHAGLDGPMVLLETDDHDQLAYIEGQRVSFLLDDPEEVHPLTLKYGMLRNQALSMEDSKRLLDDLLGES</sequence>
<name>A0ABQ3ETK4_9ACTN</name>
<evidence type="ECO:0000259" key="1">
    <source>
        <dbReference type="Pfam" id="PF19054"/>
    </source>
</evidence>
<keyword evidence="3" id="KW-1185">Reference proteome</keyword>
<proteinExistence type="predicted"/>
<reference evidence="3" key="1">
    <citation type="journal article" date="2019" name="Int. J. Syst. Evol. Microbiol.">
        <title>The Global Catalogue of Microorganisms (GCM) 10K type strain sequencing project: providing services to taxonomists for standard genome sequencing and annotation.</title>
        <authorList>
            <consortium name="The Broad Institute Genomics Platform"/>
            <consortium name="The Broad Institute Genome Sequencing Center for Infectious Disease"/>
            <person name="Wu L."/>
            <person name="Ma J."/>
        </authorList>
    </citation>
    <scope>NUCLEOTIDE SEQUENCE [LARGE SCALE GENOMIC DNA]</scope>
    <source>
        <strain evidence="3">JCM 4738</strain>
    </source>
</reference>
<gene>
    <name evidence="2" type="ORF">GCM10010347_19000</name>
</gene>
<dbReference type="CDD" id="cd00093">
    <property type="entry name" value="HTH_XRE"/>
    <property type="match status" value="1"/>
</dbReference>
<dbReference type="SUPFAM" id="SSF47413">
    <property type="entry name" value="lambda repressor-like DNA-binding domains"/>
    <property type="match status" value="1"/>
</dbReference>
<dbReference type="InterPro" id="IPR001387">
    <property type="entry name" value="Cro/C1-type_HTH"/>
</dbReference>
<comment type="caution">
    <text evidence="2">The sequence shown here is derived from an EMBL/GenBank/DDBJ whole genome shotgun (WGS) entry which is preliminary data.</text>
</comment>
<accession>A0ABQ3ETK4</accession>
<dbReference type="InterPro" id="IPR043917">
    <property type="entry name" value="DUF5753"/>
</dbReference>
<dbReference type="Pfam" id="PF19054">
    <property type="entry name" value="DUF5753"/>
    <property type="match status" value="1"/>
</dbReference>
<evidence type="ECO:0000313" key="3">
    <source>
        <dbReference type="Proteomes" id="UP000642673"/>
    </source>
</evidence>
<dbReference type="EMBL" id="BMVP01000002">
    <property type="protein sequence ID" value="GHB49272.1"/>
    <property type="molecule type" value="Genomic_DNA"/>
</dbReference>
<dbReference type="RefSeq" id="WP_190183537.1">
    <property type="nucleotide sequence ID" value="NZ_BMVP01000002.1"/>
</dbReference>
<organism evidence="2 3">
    <name type="scientific">Streptomyces cirratus</name>
    <dbReference type="NCBI Taxonomy" id="68187"/>
    <lineage>
        <taxon>Bacteria</taxon>
        <taxon>Bacillati</taxon>
        <taxon>Actinomycetota</taxon>
        <taxon>Actinomycetes</taxon>
        <taxon>Kitasatosporales</taxon>
        <taxon>Streptomycetaceae</taxon>
        <taxon>Streptomyces</taxon>
    </lineage>
</organism>
<evidence type="ECO:0000313" key="2">
    <source>
        <dbReference type="EMBL" id="GHB49272.1"/>
    </source>
</evidence>
<protein>
    <submittedName>
        <fullName evidence="2">Transcriptional regulator</fullName>
    </submittedName>
</protein>